<dbReference type="EMBL" id="JBHRTQ010000011">
    <property type="protein sequence ID" value="MFC3175240.1"/>
    <property type="molecule type" value="Genomic_DNA"/>
</dbReference>
<comment type="caution">
    <text evidence="1">The sequence shown here is derived from an EMBL/GenBank/DDBJ whole genome shotgun (WGS) entry which is preliminary data.</text>
</comment>
<name>A0ABV7IUP5_9SPHN</name>
<reference evidence="2" key="1">
    <citation type="journal article" date="2019" name="Int. J. Syst. Evol. Microbiol.">
        <title>The Global Catalogue of Microorganisms (GCM) 10K type strain sequencing project: providing services to taxonomists for standard genome sequencing and annotation.</title>
        <authorList>
            <consortium name="The Broad Institute Genomics Platform"/>
            <consortium name="The Broad Institute Genome Sequencing Center for Infectious Disease"/>
            <person name="Wu L."/>
            <person name="Ma J."/>
        </authorList>
    </citation>
    <scope>NUCLEOTIDE SEQUENCE [LARGE SCALE GENOMIC DNA]</scope>
    <source>
        <strain evidence="2">KCTC 42984</strain>
    </source>
</reference>
<sequence length="155" mass="17374">MTHEPGGAPERRRRFGAPKNWREKFLACLAETSNVTAAAQCAEISLSCVYRTKRQDRAFAEAWLVALCEGYDHLELELLFRLRKGEARDVPAVKYDNATALRLLLAHKDTRAKYQAVQDNVTAEEIRASLDAKLARLREDVIANRAAQLAGPEHG</sequence>
<dbReference type="RefSeq" id="WP_379510617.1">
    <property type="nucleotide sequence ID" value="NZ_JBHRTQ010000011.1"/>
</dbReference>
<keyword evidence="2" id="KW-1185">Reference proteome</keyword>
<dbReference type="Proteomes" id="UP001595604">
    <property type="component" value="Unassembled WGS sequence"/>
</dbReference>
<organism evidence="1 2">
    <name type="scientific">Novosphingobium bradum</name>
    <dbReference type="NCBI Taxonomy" id="1737444"/>
    <lineage>
        <taxon>Bacteria</taxon>
        <taxon>Pseudomonadati</taxon>
        <taxon>Pseudomonadota</taxon>
        <taxon>Alphaproteobacteria</taxon>
        <taxon>Sphingomonadales</taxon>
        <taxon>Sphingomonadaceae</taxon>
        <taxon>Novosphingobium</taxon>
    </lineage>
</organism>
<gene>
    <name evidence="1" type="ORF">ACFOD9_13345</name>
</gene>
<evidence type="ECO:0000313" key="1">
    <source>
        <dbReference type="EMBL" id="MFC3175240.1"/>
    </source>
</evidence>
<protein>
    <submittedName>
        <fullName evidence="1">Uncharacterized protein</fullName>
    </submittedName>
</protein>
<evidence type="ECO:0000313" key="2">
    <source>
        <dbReference type="Proteomes" id="UP001595604"/>
    </source>
</evidence>
<accession>A0ABV7IUP5</accession>
<proteinExistence type="predicted"/>